<gene>
    <name evidence="2" type="ORF">GCM10023318_30140</name>
</gene>
<sequence>MFWGKSVIDGDYHDPELVHEPPTQPVVLSRAADDVSAAVNPQQRGCASRRRRRTMNSELDVIVESYYFDAVVASAPGEALDPTDQWKGAP</sequence>
<feature type="region of interest" description="Disordered" evidence="1">
    <location>
        <begin position="33"/>
        <end position="52"/>
    </location>
</feature>
<protein>
    <submittedName>
        <fullName evidence="2">Uncharacterized protein</fullName>
    </submittedName>
</protein>
<reference evidence="3" key="1">
    <citation type="journal article" date="2019" name="Int. J. Syst. Evol. Microbiol.">
        <title>The Global Catalogue of Microorganisms (GCM) 10K type strain sequencing project: providing services to taxonomists for standard genome sequencing and annotation.</title>
        <authorList>
            <consortium name="The Broad Institute Genomics Platform"/>
            <consortium name="The Broad Institute Genome Sequencing Center for Infectious Disease"/>
            <person name="Wu L."/>
            <person name="Ma J."/>
        </authorList>
    </citation>
    <scope>NUCLEOTIDE SEQUENCE [LARGE SCALE GENOMIC DNA]</scope>
    <source>
        <strain evidence="3">JCM 18298</strain>
    </source>
</reference>
<comment type="caution">
    <text evidence="2">The sequence shown here is derived from an EMBL/GenBank/DDBJ whole genome shotgun (WGS) entry which is preliminary data.</text>
</comment>
<evidence type="ECO:0000256" key="1">
    <source>
        <dbReference type="SAM" id="MobiDB-lite"/>
    </source>
</evidence>
<evidence type="ECO:0000313" key="3">
    <source>
        <dbReference type="Proteomes" id="UP001500603"/>
    </source>
</evidence>
<evidence type="ECO:0000313" key="2">
    <source>
        <dbReference type="EMBL" id="GAA5054773.1"/>
    </source>
</evidence>
<accession>A0ABP9KD38</accession>
<dbReference type="EMBL" id="BAABJM010000002">
    <property type="protein sequence ID" value="GAA5054773.1"/>
    <property type="molecule type" value="Genomic_DNA"/>
</dbReference>
<name>A0ABP9KD38_9NOCA</name>
<dbReference type="Proteomes" id="UP001500603">
    <property type="component" value="Unassembled WGS sequence"/>
</dbReference>
<organism evidence="2 3">
    <name type="scientific">Nocardia callitridis</name>
    <dbReference type="NCBI Taxonomy" id="648753"/>
    <lineage>
        <taxon>Bacteria</taxon>
        <taxon>Bacillati</taxon>
        <taxon>Actinomycetota</taxon>
        <taxon>Actinomycetes</taxon>
        <taxon>Mycobacteriales</taxon>
        <taxon>Nocardiaceae</taxon>
        <taxon>Nocardia</taxon>
    </lineage>
</organism>
<proteinExistence type="predicted"/>
<keyword evidence="3" id="KW-1185">Reference proteome</keyword>